<dbReference type="Pfam" id="PF13359">
    <property type="entry name" value="DDE_Tnp_4"/>
    <property type="match status" value="1"/>
</dbReference>
<evidence type="ECO:0000256" key="1">
    <source>
        <dbReference type="ARBA" id="ARBA00001968"/>
    </source>
</evidence>
<organism evidence="9 10">
    <name type="scientific">Dillenia turbinata</name>
    <dbReference type="NCBI Taxonomy" id="194707"/>
    <lineage>
        <taxon>Eukaryota</taxon>
        <taxon>Viridiplantae</taxon>
        <taxon>Streptophyta</taxon>
        <taxon>Embryophyta</taxon>
        <taxon>Tracheophyta</taxon>
        <taxon>Spermatophyta</taxon>
        <taxon>Magnoliopsida</taxon>
        <taxon>eudicotyledons</taxon>
        <taxon>Gunneridae</taxon>
        <taxon>Pentapetalae</taxon>
        <taxon>Dilleniales</taxon>
        <taxon>Dilleniaceae</taxon>
        <taxon>Dillenia</taxon>
    </lineage>
</organism>
<dbReference type="EMBL" id="JBAMMX010000005">
    <property type="protein sequence ID" value="KAK6940788.1"/>
    <property type="molecule type" value="Genomic_DNA"/>
</dbReference>
<protein>
    <submittedName>
        <fullName evidence="9">Harbinger transposase-derived nuclease domain</fullName>
    </submittedName>
</protein>
<dbReference type="Proteomes" id="UP001370490">
    <property type="component" value="Unassembled WGS sequence"/>
</dbReference>
<gene>
    <name evidence="9" type="ORF">RJ641_030319</name>
</gene>
<dbReference type="GO" id="GO:0003682">
    <property type="term" value="F:chromatin binding"/>
    <property type="evidence" value="ECO:0007669"/>
    <property type="project" value="TreeGrafter"/>
</dbReference>
<comment type="similarity">
    <text evidence="3">Belongs to the HARBI1 family.</text>
</comment>
<sequence length="163" mass="18102">MTISRMLNCSGYGERLNGNITSLSEGVEVREYIIGGVDYPLLPWLITPYEGDGLSPAISRFNAAHEVARSLAVKTFSRLKGTWRILNKVLWRPDKRKLPSIILVCCLLHNIIIDNGDQLLSGVSLSGHHEMGYSEQCCKQVDLLGKTVSENLVAHLQKAHCNN</sequence>
<keyword evidence="7" id="KW-0539">Nucleus</keyword>
<proteinExistence type="inferred from homology"/>
<dbReference type="PANTHER" id="PTHR22930">
    <property type="match status" value="1"/>
</dbReference>
<evidence type="ECO:0000313" key="9">
    <source>
        <dbReference type="EMBL" id="KAK6940788.1"/>
    </source>
</evidence>
<dbReference type="PANTHER" id="PTHR22930:SF85">
    <property type="entry name" value="GH03217P-RELATED"/>
    <property type="match status" value="1"/>
</dbReference>
<dbReference type="InterPro" id="IPR027806">
    <property type="entry name" value="HARBI1_dom"/>
</dbReference>
<comment type="cofactor">
    <cofactor evidence="1">
        <name>a divalent metal cation</name>
        <dbReference type="ChEBI" id="CHEBI:60240"/>
    </cofactor>
</comment>
<keyword evidence="10" id="KW-1185">Reference proteome</keyword>
<accession>A0AAN8ZNH6</accession>
<comment type="subcellular location">
    <subcellularLocation>
        <location evidence="2">Nucleus</location>
    </subcellularLocation>
</comment>
<keyword evidence="6" id="KW-0378">Hydrolase</keyword>
<name>A0AAN8ZNH6_9MAGN</name>
<dbReference type="AlphaFoldDB" id="A0AAN8ZNH6"/>
<reference evidence="9 10" key="1">
    <citation type="submission" date="2023-12" db="EMBL/GenBank/DDBJ databases">
        <title>A high-quality genome assembly for Dillenia turbinata (Dilleniales).</title>
        <authorList>
            <person name="Chanderbali A."/>
        </authorList>
    </citation>
    <scope>NUCLEOTIDE SEQUENCE [LARGE SCALE GENOMIC DNA]</scope>
    <source>
        <strain evidence="9">LSX21</strain>
        <tissue evidence="9">Leaf</tissue>
    </source>
</reference>
<comment type="caution">
    <text evidence="9">The sequence shown here is derived from an EMBL/GenBank/DDBJ whole genome shotgun (WGS) entry which is preliminary data.</text>
</comment>
<keyword evidence="4" id="KW-0540">Nuclease</keyword>
<dbReference type="GO" id="GO:0016787">
    <property type="term" value="F:hydrolase activity"/>
    <property type="evidence" value="ECO:0007669"/>
    <property type="project" value="UniProtKB-KW"/>
</dbReference>
<dbReference type="GO" id="GO:0004518">
    <property type="term" value="F:nuclease activity"/>
    <property type="evidence" value="ECO:0007669"/>
    <property type="project" value="UniProtKB-KW"/>
</dbReference>
<dbReference type="InterPro" id="IPR045249">
    <property type="entry name" value="HARBI1-like"/>
</dbReference>
<evidence type="ECO:0000256" key="3">
    <source>
        <dbReference type="ARBA" id="ARBA00006958"/>
    </source>
</evidence>
<keyword evidence="5" id="KW-0479">Metal-binding</keyword>
<evidence type="ECO:0000256" key="6">
    <source>
        <dbReference type="ARBA" id="ARBA00022801"/>
    </source>
</evidence>
<evidence type="ECO:0000256" key="4">
    <source>
        <dbReference type="ARBA" id="ARBA00022722"/>
    </source>
</evidence>
<dbReference type="GO" id="GO:0046872">
    <property type="term" value="F:metal ion binding"/>
    <property type="evidence" value="ECO:0007669"/>
    <property type="project" value="UniProtKB-KW"/>
</dbReference>
<evidence type="ECO:0000256" key="2">
    <source>
        <dbReference type="ARBA" id="ARBA00004123"/>
    </source>
</evidence>
<feature type="domain" description="DDE Tnp4" evidence="8">
    <location>
        <begin position="10"/>
        <end position="110"/>
    </location>
</feature>
<evidence type="ECO:0000259" key="8">
    <source>
        <dbReference type="Pfam" id="PF13359"/>
    </source>
</evidence>
<evidence type="ECO:0000313" key="10">
    <source>
        <dbReference type="Proteomes" id="UP001370490"/>
    </source>
</evidence>
<evidence type="ECO:0000256" key="7">
    <source>
        <dbReference type="ARBA" id="ARBA00023242"/>
    </source>
</evidence>
<dbReference type="GO" id="GO:0035102">
    <property type="term" value="C:PRC1 complex"/>
    <property type="evidence" value="ECO:0007669"/>
    <property type="project" value="TreeGrafter"/>
</dbReference>
<dbReference type="GO" id="GO:0035098">
    <property type="term" value="C:ESC/E(Z) complex"/>
    <property type="evidence" value="ECO:0007669"/>
    <property type="project" value="TreeGrafter"/>
</dbReference>
<evidence type="ECO:0000256" key="5">
    <source>
        <dbReference type="ARBA" id="ARBA00022723"/>
    </source>
</evidence>